<proteinExistence type="predicted"/>
<gene>
    <name evidence="2" type="ORF">AR543_07040</name>
</gene>
<dbReference type="Proteomes" id="UP000078148">
    <property type="component" value="Chromosome"/>
</dbReference>
<dbReference type="OrthoDB" id="2607282at2"/>
<dbReference type="KEGG" id="pbv:AR543_07040"/>
<keyword evidence="1" id="KW-0732">Signal</keyword>
<protein>
    <recommendedName>
        <fullName evidence="4">Lipoprotein</fullName>
    </recommendedName>
</protein>
<evidence type="ECO:0008006" key="4">
    <source>
        <dbReference type="Google" id="ProtNLM"/>
    </source>
</evidence>
<dbReference type="AlphaFoldDB" id="A0A172ZE55"/>
<accession>A0A172ZE55</accession>
<keyword evidence="3" id="KW-1185">Reference proteome</keyword>
<dbReference type="PROSITE" id="PS51257">
    <property type="entry name" value="PROKAR_LIPOPROTEIN"/>
    <property type="match status" value="1"/>
</dbReference>
<evidence type="ECO:0000256" key="1">
    <source>
        <dbReference type="SAM" id="SignalP"/>
    </source>
</evidence>
<evidence type="ECO:0000313" key="2">
    <source>
        <dbReference type="EMBL" id="ANF95783.1"/>
    </source>
</evidence>
<feature type="signal peptide" evidence="1">
    <location>
        <begin position="1"/>
        <end position="23"/>
    </location>
</feature>
<feature type="chain" id="PRO_5038857905" description="Lipoprotein" evidence="1">
    <location>
        <begin position="24"/>
        <end position="190"/>
    </location>
</feature>
<reference evidence="3" key="1">
    <citation type="submission" date="2015-10" db="EMBL/GenBank/DDBJ databases">
        <title>Genome of Paenibacillus bovis sp. nov.</title>
        <authorList>
            <person name="Wu Z."/>
            <person name="Gao C."/>
            <person name="Liu Z."/>
            <person name="Zheng H."/>
        </authorList>
    </citation>
    <scope>NUCLEOTIDE SEQUENCE [LARGE SCALE GENOMIC DNA]</scope>
    <source>
        <strain evidence="3">BD3526</strain>
    </source>
</reference>
<evidence type="ECO:0000313" key="3">
    <source>
        <dbReference type="Proteomes" id="UP000078148"/>
    </source>
</evidence>
<reference evidence="2 3" key="2">
    <citation type="journal article" date="2016" name="Int. J. Syst. Evol. Microbiol.">
        <title>Paenibacillus bovis sp. nov., isolated from raw yak (Bos grunniens) milk.</title>
        <authorList>
            <person name="Gao C."/>
            <person name="Han J."/>
            <person name="Liu Z."/>
            <person name="Xu X."/>
            <person name="Hang F."/>
            <person name="Wu Z."/>
        </authorList>
    </citation>
    <scope>NUCLEOTIDE SEQUENCE [LARGE SCALE GENOMIC DNA]</scope>
    <source>
        <strain evidence="2 3">BD3526</strain>
    </source>
</reference>
<dbReference type="EMBL" id="CP013023">
    <property type="protein sequence ID" value="ANF95783.1"/>
    <property type="molecule type" value="Genomic_DNA"/>
</dbReference>
<sequence>MKAFKLGVWTAAFTLLLSGCSGAGVNSSSVDGIPAHKAAASSTNQATAGEADTNTVSIQTMEAAQTVEENAGVHYDENARMALKETINLSFDLITAMSKNDAAYITSVSAPDVKVDAEQKTITVDDYERPFLKNISLNNLEYRYYFPRDPQHIELAFAVVSHNETPSYELVFDYVKGENGQWLYHGHLNR</sequence>
<dbReference type="RefSeq" id="WP_060533045.1">
    <property type="nucleotide sequence ID" value="NZ_CP013023.1"/>
</dbReference>
<organism evidence="2 3">
    <name type="scientific">Paenibacillus bovis</name>
    <dbReference type="NCBI Taxonomy" id="1616788"/>
    <lineage>
        <taxon>Bacteria</taxon>
        <taxon>Bacillati</taxon>
        <taxon>Bacillota</taxon>
        <taxon>Bacilli</taxon>
        <taxon>Bacillales</taxon>
        <taxon>Paenibacillaceae</taxon>
        <taxon>Paenibacillus</taxon>
    </lineage>
</organism>
<name>A0A172ZE55_9BACL</name>